<keyword evidence="2" id="KW-0732">Signal</keyword>
<feature type="compositionally biased region" description="Polar residues" evidence="1">
    <location>
        <begin position="27"/>
        <end position="50"/>
    </location>
</feature>
<feature type="signal peptide" evidence="2">
    <location>
        <begin position="1"/>
        <end position="23"/>
    </location>
</feature>
<dbReference type="Proteomes" id="UP000036027">
    <property type="component" value="Unassembled WGS sequence"/>
</dbReference>
<keyword evidence="4" id="KW-1185">Reference proteome</keyword>
<sequence>MAKAIQTFQFAATILAISSLVMASPSSITNKGSASQPKSTQPQNSASSQTKNKEIIKINGLKDGKIIQNGNNIVVQGGTIVSKPGTSQPLIQIQNPKNKNILVQNTRIISDGYKQDNSDGDAAIIIIENGKQYGNSTSRVKVNNVRVKAQNTTVRAKSSGGASACAGVVCTGSGKDDENNITVEIRGNNYFEAIAND</sequence>
<feature type="chain" id="PRO_5005246715" evidence="2">
    <location>
        <begin position="24"/>
        <end position="197"/>
    </location>
</feature>
<dbReference type="EMBL" id="JTDO01000009">
    <property type="protein sequence ID" value="KLT72782.1"/>
    <property type="molecule type" value="Genomic_DNA"/>
</dbReference>
<proteinExistence type="predicted"/>
<evidence type="ECO:0000313" key="3">
    <source>
        <dbReference type="EMBL" id="KLT72782.1"/>
    </source>
</evidence>
<comment type="caution">
    <text evidence="3">The sequence shown here is derived from an EMBL/GenBank/DDBJ whole genome shotgun (WGS) entry which is preliminary data.</text>
</comment>
<protein>
    <submittedName>
        <fullName evidence="3">Uncharacterized protein</fullName>
    </submittedName>
</protein>
<evidence type="ECO:0000256" key="1">
    <source>
        <dbReference type="SAM" id="MobiDB-lite"/>
    </source>
</evidence>
<reference evidence="3 4" key="1">
    <citation type="submission" date="2014-11" db="EMBL/GenBank/DDBJ databases">
        <title>Genome of a novel goose pathogen.</title>
        <authorList>
            <person name="Hansen C.M."/>
            <person name="Hueffer K."/>
            <person name="Choi S.C."/>
        </authorList>
    </citation>
    <scope>NUCLEOTIDE SEQUENCE [LARGE SCALE GENOMIC DNA]</scope>
    <source>
        <strain evidence="3 4">KH1503</strain>
    </source>
</reference>
<dbReference type="PATRIC" id="fig|1470200.3.peg.2587"/>
<gene>
    <name evidence="3" type="ORF">PL75_06820</name>
</gene>
<accession>A0A0J0YRP4</accession>
<dbReference type="STRING" id="1470200.PL75_06820"/>
<organism evidence="3 4">
    <name type="scientific">Neisseria arctica</name>
    <dbReference type="NCBI Taxonomy" id="1470200"/>
    <lineage>
        <taxon>Bacteria</taxon>
        <taxon>Pseudomonadati</taxon>
        <taxon>Pseudomonadota</taxon>
        <taxon>Betaproteobacteria</taxon>
        <taxon>Neisseriales</taxon>
        <taxon>Neisseriaceae</taxon>
        <taxon>Neisseria</taxon>
    </lineage>
</organism>
<evidence type="ECO:0000256" key="2">
    <source>
        <dbReference type="SAM" id="SignalP"/>
    </source>
</evidence>
<dbReference type="RefSeq" id="WP_047761168.1">
    <property type="nucleotide sequence ID" value="NZ_CP091510.1"/>
</dbReference>
<dbReference type="AlphaFoldDB" id="A0A0J0YRP4"/>
<dbReference type="OrthoDB" id="8604087at2"/>
<name>A0A0J0YRP4_9NEIS</name>
<evidence type="ECO:0000313" key="4">
    <source>
        <dbReference type="Proteomes" id="UP000036027"/>
    </source>
</evidence>
<feature type="region of interest" description="Disordered" evidence="1">
    <location>
        <begin position="27"/>
        <end position="52"/>
    </location>
</feature>